<keyword evidence="2" id="KW-0472">Membrane</keyword>
<reference evidence="3" key="1">
    <citation type="submission" date="2022-07" db="EMBL/GenBank/DDBJ databases">
        <title>Phylogenomic reconstructions and comparative analyses of Kickxellomycotina fungi.</title>
        <authorList>
            <person name="Reynolds N.K."/>
            <person name="Stajich J.E."/>
            <person name="Barry K."/>
            <person name="Grigoriev I.V."/>
            <person name="Crous P."/>
            <person name="Smith M.E."/>
        </authorList>
    </citation>
    <scope>NUCLEOTIDE SEQUENCE</scope>
    <source>
        <strain evidence="3">RSA 861</strain>
    </source>
</reference>
<name>A0A9W8AFH1_9FUNG</name>
<dbReference type="GO" id="GO:0045047">
    <property type="term" value="P:protein targeting to ER"/>
    <property type="evidence" value="ECO:0007669"/>
    <property type="project" value="InterPro"/>
</dbReference>
<keyword evidence="4" id="KW-1185">Reference proteome</keyword>
<evidence type="ECO:0000313" key="3">
    <source>
        <dbReference type="EMBL" id="KAJ1928401.1"/>
    </source>
</evidence>
<feature type="region of interest" description="Disordered" evidence="1">
    <location>
        <begin position="167"/>
        <end position="222"/>
    </location>
</feature>
<dbReference type="AlphaFoldDB" id="A0A9W8AFH1"/>
<feature type="transmembrane region" description="Helical" evidence="2">
    <location>
        <begin position="32"/>
        <end position="53"/>
    </location>
</feature>
<evidence type="ECO:0000313" key="4">
    <source>
        <dbReference type="Proteomes" id="UP001150569"/>
    </source>
</evidence>
<dbReference type="InterPro" id="IPR012098">
    <property type="entry name" value="SND3_fun"/>
</dbReference>
<evidence type="ECO:0000256" key="2">
    <source>
        <dbReference type="SAM" id="Phobius"/>
    </source>
</evidence>
<keyword evidence="2" id="KW-1133">Transmembrane helix</keyword>
<feature type="compositionally biased region" description="Low complexity" evidence="1">
    <location>
        <begin position="169"/>
        <end position="180"/>
    </location>
</feature>
<dbReference type="OrthoDB" id="18139at2759"/>
<dbReference type="EMBL" id="JANBPT010000074">
    <property type="protein sequence ID" value="KAJ1928401.1"/>
    <property type="molecule type" value="Genomic_DNA"/>
</dbReference>
<evidence type="ECO:0000256" key="1">
    <source>
        <dbReference type="SAM" id="MobiDB-lite"/>
    </source>
</evidence>
<proteinExistence type="predicted"/>
<organism evidence="3 4">
    <name type="scientific">Tieghemiomyces parasiticus</name>
    <dbReference type="NCBI Taxonomy" id="78921"/>
    <lineage>
        <taxon>Eukaryota</taxon>
        <taxon>Fungi</taxon>
        <taxon>Fungi incertae sedis</taxon>
        <taxon>Zoopagomycota</taxon>
        <taxon>Kickxellomycotina</taxon>
        <taxon>Dimargaritomycetes</taxon>
        <taxon>Dimargaritales</taxon>
        <taxon>Dimargaritaceae</taxon>
        <taxon>Tieghemiomyces</taxon>
    </lineage>
</organism>
<dbReference type="GO" id="GO:0005783">
    <property type="term" value="C:endoplasmic reticulum"/>
    <property type="evidence" value="ECO:0007669"/>
    <property type="project" value="InterPro"/>
</dbReference>
<comment type="caution">
    <text evidence="3">The sequence shown here is derived from an EMBL/GenBank/DDBJ whole genome shotgun (WGS) entry which is preliminary data.</text>
</comment>
<feature type="compositionally biased region" description="Acidic residues" evidence="1">
    <location>
        <begin position="186"/>
        <end position="204"/>
    </location>
</feature>
<keyword evidence="2" id="KW-0812">Transmembrane</keyword>
<gene>
    <name evidence="3" type="primary">PHO88_1</name>
    <name evidence="3" type="ORF">IWQ60_002066</name>
</gene>
<dbReference type="Proteomes" id="UP001150569">
    <property type="component" value="Unassembled WGS sequence"/>
</dbReference>
<sequence>MSGMASQMSNMVLVLGLVQVAKYLNLEDSHRAHMVLTAFAVANASILLGSLYLRSVIQRKNDTTPLKHKEAPSLAQPNGREVETTVRDYDLAEADKQIKGAVITVAMLGFMHYQWGFIQPLFLQTILPVKTFVTSNLVRIHLFNQPAEGALQRPWKVENPLEKLTQGLEAPTAETPAAAPKFEELVSSEEDDSDSEASSSDDEASSSGEQISDAEPEPKKDK</sequence>
<protein>
    <submittedName>
        <fullName evidence="3">Phosphate transporter (Pho88)</fullName>
    </submittedName>
</protein>
<dbReference type="PANTHER" id="PTHR28112">
    <property type="entry name" value="SRP-INDEPENDENT TARGETING PROTEIN 3"/>
    <property type="match status" value="1"/>
</dbReference>
<accession>A0A9W8AFH1</accession>
<dbReference type="GO" id="GO:0005739">
    <property type="term" value="C:mitochondrion"/>
    <property type="evidence" value="ECO:0007669"/>
    <property type="project" value="TreeGrafter"/>
</dbReference>
<dbReference type="Pfam" id="PF10032">
    <property type="entry name" value="Pho88"/>
    <property type="match status" value="1"/>
</dbReference>
<dbReference type="PANTHER" id="PTHR28112:SF1">
    <property type="entry name" value="SRP-INDEPENDENT TARGETING PROTEIN 3"/>
    <property type="match status" value="1"/>
</dbReference>